<keyword evidence="14" id="KW-1185">Reference proteome</keyword>
<dbReference type="SUPFAM" id="SSF51445">
    <property type="entry name" value="(Trans)glycosidases"/>
    <property type="match status" value="1"/>
</dbReference>
<dbReference type="EMBL" id="JAMYWD010000005">
    <property type="protein sequence ID" value="KAJ4969958.1"/>
    <property type="molecule type" value="Genomic_DNA"/>
</dbReference>
<proteinExistence type="inferred from homology"/>
<dbReference type="GO" id="GO:0005975">
    <property type="term" value="P:carbohydrate metabolic process"/>
    <property type="evidence" value="ECO:0007669"/>
    <property type="project" value="InterPro"/>
</dbReference>
<protein>
    <recommendedName>
        <fullName evidence="3">glucan endo-1,3-beta-D-glucosidase</fullName>
        <ecNumber evidence="3">3.2.1.39</ecNumber>
    </recommendedName>
</protein>
<dbReference type="Proteomes" id="UP001141806">
    <property type="component" value="Unassembled WGS sequence"/>
</dbReference>
<dbReference type="Gene3D" id="1.20.58.1040">
    <property type="match status" value="1"/>
</dbReference>
<keyword evidence="7" id="KW-1015">Disulfide bond</keyword>
<feature type="chain" id="PRO_5040333269" description="glucan endo-1,3-beta-D-glucosidase" evidence="11">
    <location>
        <begin position="25"/>
        <end position="462"/>
    </location>
</feature>
<keyword evidence="6" id="KW-0611">Plant defense</keyword>
<evidence type="ECO:0000256" key="1">
    <source>
        <dbReference type="ARBA" id="ARBA00000382"/>
    </source>
</evidence>
<dbReference type="InterPro" id="IPR012946">
    <property type="entry name" value="X8"/>
</dbReference>
<dbReference type="AlphaFoldDB" id="A0A9Q0QS83"/>
<keyword evidence="8 10" id="KW-0326">Glycosidase</keyword>
<feature type="domain" description="X8" evidence="12">
    <location>
        <begin position="376"/>
        <end position="460"/>
    </location>
</feature>
<evidence type="ECO:0000256" key="7">
    <source>
        <dbReference type="ARBA" id="ARBA00023157"/>
    </source>
</evidence>
<evidence type="ECO:0000256" key="6">
    <source>
        <dbReference type="ARBA" id="ARBA00022821"/>
    </source>
</evidence>
<reference evidence="13" key="1">
    <citation type="journal article" date="2023" name="Plant J.">
        <title>The genome of the king protea, Protea cynaroides.</title>
        <authorList>
            <person name="Chang J."/>
            <person name="Duong T.A."/>
            <person name="Schoeman C."/>
            <person name="Ma X."/>
            <person name="Roodt D."/>
            <person name="Barker N."/>
            <person name="Li Z."/>
            <person name="Van de Peer Y."/>
            <person name="Mizrachi E."/>
        </authorList>
    </citation>
    <scope>NUCLEOTIDE SEQUENCE</scope>
    <source>
        <tissue evidence="13">Young leaves</tissue>
    </source>
</reference>
<dbReference type="GO" id="GO:0006952">
    <property type="term" value="P:defense response"/>
    <property type="evidence" value="ECO:0007669"/>
    <property type="project" value="UniProtKB-KW"/>
</dbReference>
<dbReference type="FunFam" id="1.20.58.1040:FF:000003">
    <property type="entry name" value="glucan endo-1,3-beta-glucosidase 7"/>
    <property type="match status" value="1"/>
</dbReference>
<evidence type="ECO:0000256" key="11">
    <source>
        <dbReference type="SAM" id="SignalP"/>
    </source>
</evidence>
<evidence type="ECO:0000256" key="10">
    <source>
        <dbReference type="RuleBase" id="RU004336"/>
    </source>
</evidence>
<dbReference type="InterPro" id="IPR000490">
    <property type="entry name" value="Glyco_hydro_17"/>
</dbReference>
<evidence type="ECO:0000256" key="4">
    <source>
        <dbReference type="ARBA" id="ARBA00022729"/>
    </source>
</evidence>
<evidence type="ECO:0000256" key="2">
    <source>
        <dbReference type="ARBA" id="ARBA00008773"/>
    </source>
</evidence>
<dbReference type="EC" id="3.2.1.39" evidence="3"/>
<comment type="catalytic activity">
    <reaction evidence="1">
        <text>Hydrolysis of (1-&gt;3)-beta-D-glucosidic linkages in (1-&gt;3)-beta-D-glucans.</text>
        <dbReference type="EC" id="3.2.1.39"/>
    </reaction>
</comment>
<dbReference type="PANTHER" id="PTHR32227">
    <property type="entry name" value="GLUCAN ENDO-1,3-BETA-GLUCOSIDASE BG1-RELATED-RELATED"/>
    <property type="match status" value="1"/>
</dbReference>
<evidence type="ECO:0000256" key="8">
    <source>
        <dbReference type="ARBA" id="ARBA00023295"/>
    </source>
</evidence>
<evidence type="ECO:0000313" key="13">
    <source>
        <dbReference type="EMBL" id="KAJ4969958.1"/>
    </source>
</evidence>
<evidence type="ECO:0000256" key="3">
    <source>
        <dbReference type="ARBA" id="ARBA00012780"/>
    </source>
</evidence>
<comment type="caution">
    <text evidence="13">The sequence shown here is derived from an EMBL/GenBank/DDBJ whole genome shotgun (WGS) entry which is preliminary data.</text>
</comment>
<dbReference type="OrthoDB" id="1938138at2759"/>
<gene>
    <name evidence="13" type="ORF">NE237_003057</name>
</gene>
<organism evidence="13 14">
    <name type="scientific">Protea cynaroides</name>
    <dbReference type="NCBI Taxonomy" id="273540"/>
    <lineage>
        <taxon>Eukaryota</taxon>
        <taxon>Viridiplantae</taxon>
        <taxon>Streptophyta</taxon>
        <taxon>Embryophyta</taxon>
        <taxon>Tracheophyta</taxon>
        <taxon>Spermatophyta</taxon>
        <taxon>Magnoliopsida</taxon>
        <taxon>Proteales</taxon>
        <taxon>Proteaceae</taxon>
        <taxon>Protea</taxon>
    </lineage>
</organism>
<evidence type="ECO:0000259" key="12">
    <source>
        <dbReference type="SMART" id="SM00768"/>
    </source>
</evidence>
<sequence>MARNCGPFFLIVLLSSLLIHNSASIGVNYGTNGNNLPPPSQVVTFLKEKTIIDRVKLFDTNPDYLNAFANSGIAVTVTVGNGDIPSLVNLPAAQAWVAAHIAPFHPKTIINRIAVGNEILLTNDNNLINNLLPAMKTLHTALAQAGINDIQVSTPHSLGILIPFQFPSTGTFRPGYNLAPMLQFHRETKSPFMINPYPYFGYSPQTLNYALFKPNPGVFDKFSRRTYSNMFVAQLDAVYMAMKRVGYADVDIVVAETGWPSMADNNQQGVDVDSAMSYNSGVVKLVTSGGGTPLMPRRRFETYIFSLFNENIKPGPTAERNFGLFQPDFTPVYNAGIMRGQQGAQVPHGHGGHHAGRQGAHRNPVVAVPAAAGGKTWCVAKPDVSDTALQASLDYVCRSGLDCKPIQSGGGCFDPNTVRDHASYAMNAYYQANGRHDFNCDFSKTAVITTSDPSHGACRFAA</sequence>
<feature type="signal peptide" evidence="11">
    <location>
        <begin position="1"/>
        <end position="24"/>
    </location>
</feature>
<dbReference type="FunFam" id="3.20.20.80:FF:000002">
    <property type="entry name" value="Glucan endo-1,3-beta-glucosidase 3"/>
    <property type="match status" value="1"/>
</dbReference>
<keyword evidence="5 10" id="KW-0378">Hydrolase</keyword>
<dbReference type="InterPro" id="IPR017853">
    <property type="entry name" value="GH"/>
</dbReference>
<dbReference type="InterPro" id="IPR044965">
    <property type="entry name" value="Glyco_hydro_17_plant"/>
</dbReference>
<accession>A0A9Q0QS83</accession>
<evidence type="ECO:0000313" key="14">
    <source>
        <dbReference type="Proteomes" id="UP001141806"/>
    </source>
</evidence>
<dbReference type="Pfam" id="PF07983">
    <property type="entry name" value="X8"/>
    <property type="match status" value="1"/>
</dbReference>
<evidence type="ECO:0000256" key="5">
    <source>
        <dbReference type="ARBA" id="ARBA00022801"/>
    </source>
</evidence>
<name>A0A9Q0QS83_9MAGN</name>
<keyword evidence="4 11" id="KW-0732">Signal</keyword>
<evidence type="ECO:0000256" key="9">
    <source>
        <dbReference type="RuleBase" id="RU004335"/>
    </source>
</evidence>
<comment type="similarity">
    <text evidence="2 9">Belongs to the glycosyl hydrolase 17 family.</text>
</comment>
<dbReference type="SMART" id="SM00768">
    <property type="entry name" value="X8"/>
    <property type="match status" value="1"/>
</dbReference>
<dbReference type="GO" id="GO:0042973">
    <property type="term" value="F:glucan endo-1,3-beta-D-glucosidase activity"/>
    <property type="evidence" value="ECO:0007669"/>
    <property type="project" value="UniProtKB-EC"/>
</dbReference>
<dbReference type="Pfam" id="PF00332">
    <property type="entry name" value="Glyco_hydro_17"/>
    <property type="match status" value="1"/>
</dbReference>
<dbReference type="Gene3D" id="3.20.20.80">
    <property type="entry name" value="Glycosidases"/>
    <property type="match status" value="1"/>
</dbReference>
<dbReference type="PROSITE" id="PS00587">
    <property type="entry name" value="GLYCOSYL_HYDROL_F17"/>
    <property type="match status" value="1"/>
</dbReference>